<dbReference type="Pfam" id="PF25583">
    <property type="entry name" value="WCX"/>
    <property type="match status" value="1"/>
</dbReference>
<organism evidence="3 4">
    <name type="scientific">Bifidobacterium choloepi</name>
    <dbReference type="NCBI Taxonomy" id="2614131"/>
    <lineage>
        <taxon>Bacteria</taxon>
        <taxon>Bacillati</taxon>
        <taxon>Actinomycetota</taxon>
        <taxon>Actinomycetes</taxon>
        <taxon>Bifidobacteriales</taxon>
        <taxon>Bifidobacteriaceae</taxon>
        <taxon>Bifidobacterium</taxon>
    </lineage>
</organism>
<reference evidence="3 4" key="1">
    <citation type="submission" date="2019-09" db="EMBL/GenBank/DDBJ databases">
        <title>Phylogenetic characterization of a novel taxon of the genus Bifidobacterium: Bifidobacterium choloepi sp. nov.</title>
        <authorList>
            <person name="Modesto M."/>
            <person name="Satti M."/>
        </authorList>
    </citation>
    <scope>NUCLEOTIDE SEQUENCE [LARGE SCALE GENOMIC DNA]</scope>
    <source>
        <strain evidence="3 4">BRDM6</strain>
    </source>
</reference>
<evidence type="ECO:0000313" key="4">
    <source>
        <dbReference type="Proteomes" id="UP000469292"/>
    </source>
</evidence>
<dbReference type="AlphaFoldDB" id="A0A6I5N9I9"/>
<evidence type="ECO:0000313" key="3">
    <source>
        <dbReference type="EMBL" id="NEG69170.1"/>
    </source>
</evidence>
<dbReference type="CDD" id="cd00090">
    <property type="entry name" value="HTH_ARSR"/>
    <property type="match status" value="1"/>
</dbReference>
<evidence type="ECO:0000259" key="2">
    <source>
        <dbReference type="Pfam" id="PF25583"/>
    </source>
</evidence>
<protein>
    <submittedName>
        <fullName evidence="3">WYL domain-containing protein</fullName>
    </submittedName>
</protein>
<dbReference type="InterPro" id="IPR011991">
    <property type="entry name" value="ArsR-like_HTH"/>
</dbReference>
<name>A0A6I5N9I9_9BIFI</name>
<feature type="domain" description="WYL" evidence="1">
    <location>
        <begin position="153"/>
        <end position="230"/>
    </location>
</feature>
<sequence length="358" mass="40090">MEDHLNGVPNTCEIVVGILEYLIAYTDSEHGASAAEIAREIGVTDKTVRMHLKTLSQTGAFGRTVAKISRKELKDAASADSTPGWYIAPLIDSAQMRLLADAVVMSHADGEMLEDLRGIILSLAGHSGRLMQNADLPTIVTPHHYNTEFMVTVELLNEAINLRRGVSFTYCTYADDGSMVPVVDEDGTDVTVTVDPYALVYKRDIYYLIGHQRGTDRLGYYHVDHIRALQALDDELERTLDSFSTTADGRFDLNRHVDEHPYFNNDRAVRIHLRMQATLEPLYSWFDHPEVTRLDDGSYDVWITADEASASWWLLQYADEGDMIEVISPGSLRDKLKRTGEWLARKYATNGGEDAATS</sequence>
<dbReference type="Proteomes" id="UP000469292">
    <property type="component" value="Unassembled WGS sequence"/>
</dbReference>
<dbReference type="PANTHER" id="PTHR34580">
    <property type="match status" value="1"/>
</dbReference>
<dbReference type="InterPro" id="IPR057727">
    <property type="entry name" value="WCX_dom"/>
</dbReference>
<dbReference type="EMBL" id="VYSG01000001">
    <property type="protein sequence ID" value="NEG69170.1"/>
    <property type="molecule type" value="Genomic_DNA"/>
</dbReference>
<feature type="domain" description="WCX" evidence="2">
    <location>
        <begin position="269"/>
        <end position="341"/>
    </location>
</feature>
<accession>A0A6I5N9I9</accession>
<dbReference type="PROSITE" id="PS52050">
    <property type="entry name" value="WYL"/>
    <property type="match status" value="1"/>
</dbReference>
<dbReference type="InterPro" id="IPR026881">
    <property type="entry name" value="WYL_dom"/>
</dbReference>
<dbReference type="Pfam" id="PF13280">
    <property type="entry name" value="WYL"/>
    <property type="match status" value="1"/>
</dbReference>
<dbReference type="PANTHER" id="PTHR34580:SF1">
    <property type="entry name" value="PROTEIN PAFC"/>
    <property type="match status" value="1"/>
</dbReference>
<dbReference type="RefSeq" id="WP_163226769.1">
    <property type="nucleotide sequence ID" value="NZ_VYSG01000001.1"/>
</dbReference>
<gene>
    <name evidence="3" type="ORF">F6S87_00710</name>
</gene>
<keyword evidence="4" id="KW-1185">Reference proteome</keyword>
<comment type="caution">
    <text evidence="3">The sequence shown here is derived from an EMBL/GenBank/DDBJ whole genome shotgun (WGS) entry which is preliminary data.</text>
</comment>
<proteinExistence type="predicted"/>
<evidence type="ECO:0000259" key="1">
    <source>
        <dbReference type="Pfam" id="PF13280"/>
    </source>
</evidence>
<dbReference type="InterPro" id="IPR051534">
    <property type="entry name" value="CBASS_pafABC_assoc_protein"/>
</dbReference>